<dbReference type="InterPro" id="IPR043502">
    <property type="entry name" value="DNA/RNA_pol_sf"/>
</dbReference>
<keyword evidence="1" id="KW-0812">Transmembrane</keyword>
<dbReference type="CDD" id="cd09272">
    <property type="entry name" value="RNase_HI_RT_Ty1"/>
    <property type="match status" value="1"/>
</dbReference>
<comment type="caution">
    <text evidence="3">The sequence shown here is derived from an EMBL/GenBank/DDBJ whole genome shotgun (WGS) entry which is preliminary data.</text>
</comment>
<sequence length="833" mass="93812">VLRCDSGGELRGYHEDGFWDFHLLVITFVSLDVLAIFTRIMRRTLKIHLKSAFEISDRGLELTAPFQYRLLGIVANISEPSTNEAIEISEVSSDLYLSTKYLDELSRSDFAACTSVALPFPLTSTTGSFLVVYGSRSRLNFIFINQFEGTLLLVNVMSVLPAGEDLEIIQEEDTHPSIDTSLNHEEDDLEMDEPQSDIIPIRRSTRTRRPTDRMCLYIDAEEHELGDLGEPANYKAALLDPESDKWLTAMNVEMQSMKDNEVWILVELPPNGKTVGSKWLFKKKTDMDGAVHTYKARLVAKGYTQTPGIDYEETFSPVADIRAIRILIAIAAYYDYEIWQMDVKTAFLNGYLNEEVYMEQPEGFVNPKYPNRVCKLKRSIYGLKQASRQWNKRFDDEIKKFGFSQNADEPCVYLKASGSNVTFLILYVDDILIMGNNIPMLQDVKSYLGKCFAMKDLGEAAYILGIKIYRDRSRRLIGLCQSAYIEKILKRFHMENSKRGSIPMQEKLRLSKSQGASTPAELKRMQNVPYASAVGSIMYAVRCTRPDVANTKDMFLVSGGDLKREFRISCYTNAGYLTDADDLKSQTGYVFVLNGGVVNWKSAKQSIFATSSAEAEYIAAFDASKEAVWVRKFIYGLGVVPTIEKPINMYCDNTGAIAIANESGITKGARHFRAKVHYLREVIEFGDIKLEKVQTDDNLADPFTKALAFPKHSELTRNIGMLPATNDKQTPNVPTKSTDGKQTLTLATNKVTPVSSSSCVHVDDGSESDVEDVFDETGTLWHLNSRKMVVVTGPRACMKDPYDDDVHNANGLTEDQESFCNAWDIKLRGRMKK</sequence>
<accession>A0ABQ5G1E3</accession>
<reference evidence="3" key="2">
    <citation type="submission" date="2022-01" db="EMBL/GenBank/DDBJ databases">
        <authorList>
            <person name="Yamashiro T."/>
            <person name="Shiraishi A."/>
            <person name="Satake H."/>
            <person name="Nakayama K."/>
        </authorList>
    </citation>
    <scope>NUCLEOTIDE SEQUENCE</scope>
</reference>
<dbReference type="Pfam" id="PF07727">
    <property type="entry name" value="RVT_2"/>
    <property type="match status" value="1"/>
</dbReference>
<feature type="transmembrane region" description="Helical" evidence="1">
    <location>
        <begin position="21"/>
        <end position="41"/>
    </location>
</feature>
<dbReference type="SUPFAM" id="SSF56672">
    <property type="entry name" value="DNA/RNA polymerases"/>
    <property type="match status" value="1"/>
</dbReference>
<feature type="non-terminal residue" evidence="3">
    <location>
        <position position="1"/>
    </location>
</feature>
<evidence type="ECO:0000259" key="2">
    <source>
        <dbReference type="Pfam" id="PF07727"/>
    </source>
</evidence>
<reference evidence="3" key="1">
    <citation type="journal article" date="2022" name="Int. J. Mol. Sci.">
        <title>Draft Genome of Tanacetum Coccineum: Genomic Comparison of Closely Related Tanacetum-Family Plants.</title>
        <authorList>
            <person name="Yamashiro T."/>
            <person name="Shiraishi A."/>
            <person name="Nakayama K."/>
            <person name="Satake H."/>
        </authorList>
    </citation>
    <scope>NUCLEOTIDE SEQUENCE</scope>
</reference>
<keyword evidence="4" id="KW-1185">Reference proteome</keyword>
<evidence type="ECO:0000313" key="4">
    <source>
        <dbReference type="Proteomes" id="UP001151760"/>
    </source>
</evidence>
<name>A0ABQ5G1E3_9ASTR</name>
<keyword evidence="1" id="KW-0472">Membrane</keyword>
<protein>
    <submittedName>
        <fullName evidence="3">Retrotransposon protein, putative, ty1-copia subclass</fullName>
    </submittedName>
</protein>
<evidence type="ECO:0000256" key="1">
    <source>
        <dbReference type="SAM" id="Phobius"/>
    </source>
</evidence>
<feature type="domain" description="Reverse transcriptase Ty1/copia-type" evidence="2">
    <location>
        <begin position="260"/>
        <end position="505"/>
    </location>
</feature>
<dbReference type="EMBL" id="BQNB010017973">
    <property type="protein sequence ID" value="GJT69269.1"/>
    <property type="molecule type" value="Genomic_DNA"/>
</dbReference>
<evidence type="ECO:0000313" key="3">
    <source>
        <dbReference type="EMBL" id="GJT69269.1"/>
    </source>
</evidence>
<keyword evidence="1" id="KW-1133">Transmembrane helix</keyword>
<dbReference type="InterPro" id="IPR013103">
    <property type="entry name" value="RVT_2"/>
</dbReference>
<dbReference type="PANTHER" id="PTHR11439:SF496">
    <property type="entry name" value="RNA-DIRECTED DNA POLYMERASE"/>
    <property type="match status" value="1"/>
</dbReference>
<proteinExistence type="predicted"/>
<gene>
    <name evidence="3" type="ORF">Tco_1028555</name>
</gene>
<organism evidence="3 4">
    <name type="scientific">Tanacetum coccineum</name>
    <dbReference type="NCBI Taxonomy" id="301880"/>
    <lineage>
        <taxon>Eukaryota</taxon>
        <taxon>Viridiplantae</taxon>
        <taxon>Streptophyta</taxon>
        <taxon>Embryophyta</taxon>
        <taxon>Tracheophyta</taxon>
        <taxon>Spermatophyta</taxon>
        <taxon>Magnoliopsida</taxon>
        <taxon>eudicotyledons</taxon>
        <taxon>Gunneridae</taxon>
        <taxon>Pentapetalae</taxon>
        <taxon>asterids</taxon>
        <taxon>campanulids</taxon>
        <taxon>Asterales</taxon>
        <taxon>Asteraceae</taxon>
        <taxon>Asteroideae</taxon>
        <taxon>Anthemideae</taxon>
        <taxon>Anthemidinae</taxon>
        <taxon>Tanacetum</taxon>
    </lineage>
</organism>
<dbReference type="PANTHER" id="PTHR11439">
    <property type="entry name" value="GAG-POL-RELATED RETROTRANSPOSON"/>
    <property type="match status" value="1"/>
</dbReference>
<dbReference type="Proteomes" id="UP001151760">
    <property type="component" value="Unassembled WGS sequence"/>
</dbReference>